<keyword evidence="2" id="KW-1185">Reference proteome</keyword>
<comment type="caution">
    <text evidence="1">The sequence shown here is derived from an EMBL/GenBank/DDBJ whole genome shotgun (WGS) entry which is preliminary data.</text>
</comment>
<evidence type="ECO:0000313" key="2">
    <source>
        <dbReference type="Proteomes" id="UP001356170"/>
    </source>
</evidence>
<protein>
    <submittedName>
        <fullName evidence="1">Anti-sigma B factor antagonist</fullName>
    </submittedName>
</protein>
<organism evidence="1 2">
    <name type="scientific">Aquilutibacter rugosus</name>
    <dbReference type="NCBI Taxonomy" id="3115820"/>
    <lineage>
        <taxon>Bacteria</taxon>
        <taxon>Pseudomonadati</taxon>
        <taxon>Pseudomonadota</taxon>
        <taxon>Gammaproteobacteria</taxon>
        <taxon>Lysobacterales</taxon>
        <taxon>Lysobacteraceae</taxon>
        <taxon>Aquilutibacter</taxon>
    </lineage>
</organism>
<name>A0ABU7UX29_9GAMM</name>
<proteinExistence type="predicted"/>
<gene>
    <name evidence="1" type="ORF">V3390_02695</name>
</gene>
<accession>A0ABU7UX29</accession>
<dbReference type="RefSeq" id="WP_331703254.1">
    <property type="nucleotide sequence ID" value="NZ_JAZHBO010000001.1"/>
</dbReference>
<evidence type="ECO:0000313" key="1">
    <source>
        <dbReference type="EMBL" id="MEF2155142.1"/>
    </source>
</evidence>
<reference evidence="1 2" key="1">
    <citation type="submission" date="2024-01" db="EMBL/GenBank/DDBJ databases">
        <title>Novel species of the genus Luteimonas isolated from rivers.</title>
        <authorList>
            <person name="Lu H."/>
        </authorList>
    </citation>
    <scope>NUCLEOTIDE SEQUENCE [LARGE SCALE GENOMIC DNA]</scope>
    <source>
        <strain evidence="1 2">FXH3W</strain>
    </source>
</reference>
<dbReference type="InterPro" id="IPR036513">
    <property type="entry name" value="STAS_dom_sf"/>
</dbReference>
<dbReference type="Proteomes" id="UP001356170">
    <property type="component" value="Unassembled WGS sequence"/>
</dbReference>
<dbReference type="EMBL" id="JAZHBO010000001">
    <property type="protein sequence ID" value="MEF2155142.1"/>
    <property type="molecule type" value="Genomic_DNA"/>
</dbReference>
<dbReference type="SUPFAM" id="SSF52091">
    <property type="entry name" value="SpoIIaa-like"/>
    <property type="match status" value="1"/>
</dbReference>
<sequence>MSNGLRHQLQGQQLSLSGELNVATATAALQTLRSLHGVRYLHLEGLQSLDSAGLATLVRWLEPYSAMDRPVILSESSVLAELRTAYRLNGQLQPVHSASL</sequence>